<feature type="domain" description="HTH marR-type" evidence="1">
    <location>
        <begin position="1"/>
        <end position="135"/>
    </location>
</feature>
<dbReference type="PANTHER" id="PTHR33164:SF99">
    <property type="entry name" value="MARR FAMILY REGULATORY PROTEIN"/>
    <property type="match status" value="1"/>
</dbReference>
<evidence type="ECO:0000313" key="3">
    <source>
        <dbReference type="Proteomes" id="UP000586042"/>
    </source>
</evidence>
<organism evidence="2 3">
    <name type="scientific">Nonomuraea montanisoli</name>
    <dbReference type="NCBI Taxonomy" id="2741721"/>
    <lineage>
        <taxon>Bacteria</taxon>
        <taxon>Bacillati</taxon>
        <taxon>Actinomycetota</taxon>
        <taxon>Actinomycetes</taxon>
        <taxon>Streptosporangiales</taxon>
        <taxon>Streptosporangiaceae</taxon>
        <taxon>Nonomuraea</taxon>
    </lineage>
</organism>
<proteinExistence type="predicted"/>
<dbReference type="PROSITE" id="PS50995">
    <property type="entry name" value="HTH_MARR_2"/>
    <property type="match status" value="1"/>
</dbReference>
<dbReference type="InterPro" id="IPR000835">
    <property type="entry name" value="HTH_MarR-typ"/>
</dbReference>
<evidence type="ECO:0000259" key="1">
    <source>
        <dbReference type="PROSITE" id="PS50995"/>
    </source>
</evidence>
<keyword evidence="3" id="KW-1185">Reference proteome</keyword>
<dbReference type="SUPFAM" id="SSF46785">
    <property type="entry name" value="Winged helix' DNA-binding domain"/>
    <property type="match status" value="1"/>
</dbReference>
<comment type="caution">
    <text evidence="2">The sequence shown here is derived from an EMBL/GenBank/DDBJ whole genome shotgun (WGS) entry which is preliminary data.</text>
</comment>
<sequence>MSRRRLGYLFKHAQLRLTRLTGPALEPLGIDGRELAVLTVLDARSPVSQQQAAQELRIDRTTMVAMVDALEGKGLVARRPHPDDRRKNAVELTTHGRDVLTRGAAAVEEAERAFMEPLSEEERRLLRAALDRLASDQD</sequence>
<dbReference type="EMBL" id="JABWGN010000014">
    <property type="protein sequence ID" value="NUW36143.1"/>
    <property type="molecule type" value="Genomic_DNA"/>
</dbReference>
<dbReference type="RefSeq" id="WP_175593599.1">
    <property type="nucleotide sequence ID" value="NZ_JABWGN010000014.1"/>
</dbReference>
<dbReference type="Gene3D" id="1.10.10.10">
    <property type="entry name" value="Winged helix-like DNA-binding domain superfamily/Winged helix DNA-binding domain"/>
    <property type="match status" value="1"/>
</dbReference>
<gene>
    <name evidence="2" type="ORF">HTZ77_32710</name>
</gene>
<dbReference type="Pfam" id="PF01047">
    <property type="entry name" value="MarR"/>
    <property type="match status" value="1"/>
</dbReference>
<reference evidence="2 3" key="1">
    <citation type="submission" date="2020-06" db="EMBL/GenBank/DDBJ databases">
        <title>Nonomuraea sp. SMC257, a novel actinomycete isolated from soil.</title>
        <authorList>
            <person name="Chanama M."/>
        </authorList>
    </citation>
    <scope>NUCLEOTIDE SEQUENCE [LARGE SCALE GENOMIC DNA]</scope>
    <source>
        <strain evidence="2 3">SMC257</strain>
    </source>
</reference>
<protein>
    <submittedName>
        <fullName evidence="2">MarR family transcriptional regulator</fullName>
    </submittedName>
</protein>
<dbReference type="InterPro" id="IPR039422">
    <property type="entry name" value="MarR/SlyA-like"/>
</dbReference>
<dbReference type="GO" id="GO:0003700">
    <property type="term" value="F:DNA-binding transcription factor activity"/>
    <property type="evidence" value="ECO:0007669"/>
    <property type="project" value="InterPro"/>
</dbReference>
<dbReference type="GO" id="GO:0006950">
    <property type="term" value="P:response to stress"/>
    <property type="evidence" value="ECO:0007669"/>
    <property type="project" value="TreeGrafter"/>
</dbReference>
<dbReference type="PANTHER" id="PTHR33164">
    <property type="entry name" value="TRANSCRIPTIONAL REGULATOR, MARR FAMILY"/>
    <property type="match status" value="1"/>
</dbReference>
<dbReference type="InterPro" id="IPR036390">
    <property type="entry name" value="WH_DNA-bd_sf"/>
</dbReference>
<dbReference type="PRINTS" id="PR00598">
    <property type="entry name" value="HTHMARR"/>
</dbReference>
<dbReference type="Proteomes" id="UP000586042">
    <property type="component" value="Unassembled WGS sequence"/>
</dbReference>
<accession>A0A7Y6IEH0</accession>
<dbReference type="AlphaFoldDB" id="A0A7Y6IEH0"/>
<dbReference type="SMART" id="SM00347">
    <property type="entry name" value="HTH_MARR"/>
    <property type="match status" value="1"/>
</dbReference>
<evidence type="ECO:0000313" key="2">
    <source>
        <dbReference type="EMBL" id="NUW36143.1"/>
    </source>
</evidence>
<name>A0A7Y6IEH0_9ACTN</name>
<dbReference type="InterPro" id="IPR036388">
    <property type="entry name" value="WH-like_DNA-bd_sf"/>
</dbReference>